<proteinExistence type="inferred from homology"/>
<dbReference type="InterPro" id="IPR058792">
    <property type="entry name" value="Beta-barrel_RND_2"/>
</dbReference>
<reference evidence="4" key="1">
    <citation type="submission" date="2022-05" db="EMBL/GenBank/DDBJ databases">
        <authorList>
            <person name="Sun X."/>
        </authorList>
    </citation>
    <scope>NUCLEOTIDE SEQUENCE</scope>
    <source>
        <strain evidence="4">Ai-910</strain>
    </source>
</reference>
<organism evidence="4 5">
    <name type="scientific">Xiashengella succiniciproducens</name>
    <dbReference type="NCBI Taxonomy" id="2949635"/>
    <lineage>
        <taxon>Bacteria</taxon>
        <taxon>Pseudomonadati</taxon>
        <taxon>Bacteroidota</taxon>
        <taxon>Bacteroidia</taxon>
        <taxon>Marinilabiliales</taxon>
        <taxon>Marinilabiliaceae</taxon>
        <taxon>Xiashengella</taxon>
    </lineage>
</organism>
<dbReference type="PROSITE" id="PS51257">
    <property type="entry name" value="PROKAR_LIPOPROTEIN"/>
    <property type="match status" value="1"/>
</dbReference>
<dbReference type="PANTHER" id="PTHR30469:SF15">
    <property type="entry name" value="HLYD FAMILY OF SECRETION PROTEINS"/>
    <property type="match status" value="1"/>
</dbReference>
<dbReference type="Gene3D" id="2.40.30.170">
    <property type="match status" value="1"/>
</dbReference>
<feature type="domain" description="YknX-like C-terminal permuted SH3-like" evidence="3">
    <location>
        <begin position="276"/>
        <end position="345"/>
    </location>
</feature>
<reference evidence="4" key="2">
    <citation type="submission" date="2022-06" db="EMBL/GenBank/DDBJ databases">
        <title>Xiashengella guii gen. nov. sp. nov., a bacterium isolated form anaerobic digestion tank.</title>
        <authorList>
            <person name="Huang H."/>
        </authorList>
    </citation>
    <scope>NUCLEOTIDE SEQUENCE</scope>
    <source>
        <strain evidence="4">Ai-910</strain>
    </source>
</reference>
<evidence type="ECO:0000313" key="4">
    <source>
        <dbReference type="EMBL" id="URW80538.1"/>
    </source>
</evidence>
<evidence type="ECO:0000256" key="1">
    <source>
        <dbReference type="ARBA" id="ARBA00009477"/>
    </source>
</evidence>
<sequence length="348" mass="38433">MKNILTNRTMNSLYKYILSAGLIVAMASCGGETKDASADEQRVENVKVLKLEEVTIERDFSVSTTLEGYENVSISPSLTGIIEHIYVEVGTQVSPGTLLVRMDQTQLNSVKLAFSNASVEFDRVSVLNETGAVSKQVYDQTKLAYDQTKENLEFLTANTFVKSPIRGVVSARNFEPGELYAGNPPILEITQTHILKALIAIPESYVPYIKTGMKLAITSDIYRDQEFEGVVEIVYPTIDPNTHTFNVKVRIPNADGKLKPGMYVKTSMNLEAVNAIMVPYQAVLKLIGSNERYVFINRDGNAKRTNVTLGKRIDDMVEIQSSEIAPGDEIVVTGQARLVDGVKLNIVE</sequence>
<dbReference type="Gene3D" id="1.10.287.470">
    <property type="entry name" value="Helix hairpin bin"/>
    <property type="match status" value="1"/>
</dbReference>
<dbReference type="KEGG" id="alkq:M9189_04135"/>
<feature type="domain" description="CusB-like beta-barrel" evidence="2">
    <location>
        <begin position="199"/>
        <end position="269"/>
    </location>
</feature>
<dbReference type="GO" id="GO:1990281">
    <property type="term" value="C:efflux pump complex"/>
    <property type="evidence" value="ECO:0007669"/>
    <property type="project" value="TreeGrafter"/>
</dbReference>
<evidence type="ECO:0000259" key="3">
    <source>
        <dbReference type="Pfam" id="PF25989"/>
    </source>
</evidence>
<evidence type="ECO:0000259" key="2">
    <source>
        <dbReference type="Pfam" id="PF25954"/>
    </source>
</evidence>
<evidence type="ECO:0000313" key="5">
    <source>
        <dbReference type="Proteomes" id="UP001056426"/>
    </source>
</evidence>
<accession>A0A9J6ZRQ6</accession>
<dbReference type="Proteomes" id="UP001056426">
    <property type="component" value="Chromosome"/>
</dbReference>
<dbReference type="RefSeq" id="WP_250724837.1">
    <property type="nucleotide sequence ID" value="NZ_CP098400.1"/>
</dbReference>
<dbReference type="EMBL" id="CP098400">
    <property type="protein sequence ID" value="URW80538.1"/>
    <property type="molecule type" value="Genomic_DNA"/>
</dbReference>
<gene>
    <name evidence="4" type="ORF">M9189_04135</name>
</gene>
<dbReference type="Pfam" id="PF25954">
    <property type="entry name" value="Beta-barrel_RND_2"/>
    <property type="match status" value="1"/>
</dbReference>
<comment type="similarity">
    <text evidence="1">Belongs to the membrane fusion protein (MFP) (TC 8.A.1) family.</text>
</comment>
<dbReference type="PANTHER" id="PTHR30469">
    <property type="entry name" value="MULTIDRUG RESISTANCE PROTEIN MDTA"/>
    <property type="match status" value="1"/>
</dbReference>
<dbReference type="NCBIfam" id="TIGR01730">
    <property type="entry name" value="RND_mfp"/>
    <property type="match status" value="1"/>
</dbReference>
<dbReference type="Gene3D" id="2.40.420.20">
    <property type="match status" value="1"/>
</dbReference>
<dbReference type="InterPro" id="IPR006143">
    <property type="entry name" value="RND_pump_MFP"/>
</dbReference>
<dbReference type="Gene3D" id="2.40.50.100">
    <property type="match status" value="1"/>
</dbReference>
<protein>
    <submittedName>
        <fullName evidence="4">Efflux RND transporter periplasmic adaptor subunit</fullName>
    </submittedName>
</protein>
<dbReference type="SUPFAM" id="SSF111369">
    <property type="entry name" value="HlyD-like secretion proteins"/>
    <property type="match status" value="1"/>
</dbReference>
<dbReference type="InterPro" id="IPR058637">
    <property type="entry name" value="YknX-like_C"/>
</dbReference>
<dbReference type="Pfam" id="PF25989">
    <property type="entry name" value="YknX_C"/>
    <property type="match status" value="1"/>
</dbReference>
<dbReference type="GO" id="GO:0015562">
    <property type="term" value="F:efflux transmembrane transporter activity"/>
    <property type="evidence" value="ECO:0007669"/>
    <property type="project" value="TreeGrafter"/>
</dbReference>
<dbReference type="AlphaFoldDB" id="A0A9J6ZRQ6"/>
<name>A0A9J6ZRQ6_9BACT</name>
<dbReference type="FunFam" id="2.40.30.170:FF:000010">
    <property type="entry name" value="Efflux RND transporter periplasmic adaptor subunit"/>
    <property type="match status" value="1"/>
</dbReference>
<keyword evidence="5" id="KW-1185">Reference proteome</keyword>